<dbReference type="Pfam" id="PF13489">
    <property type="entry name" value="Methyltransf_23"/>
    <property type="match status" value="1"/>
</dbReference>
<organism evidence="2 3">
    <name type="scientific">Sediminimonas qiaohouensis</name>
    <dbReference type="NCBI Taxonomy" id="552061"/>
    <lineage>
        <taxon>Bacteria</taxon>
        <taxon>Pseudomonadati</taxon>
        <taxon>Pseudomonadota</taxon>
        <taxon>Alphaproteobacteria</taxon>
        <taxon>Rhodobacterales</taxon>
        <taxon>Roseobacteraceae</taxon>
        <taxon>Sediminimonas</taxon>
    </lineage>
</organism>
<dbReference type="EMBL" id="VENJ01000036">
    <property type="protein sequence ID" value="MTJ06085.1"/>
    <property type="molecule type" value="Genomic_DNA"/>
</dbReference>
<comment type="caution">
    <text evidence="2">The sequence shown here is derived from an EMBL/GenBank/DDBJ whole genome shotgun (WGS) entry which is preliminary data.</text>
</comment>
<dbReference type="GO" id="GO:0032259">
    <property type="term" value="P:methylation"/>
    <property type="evidence" value="ECO:0007669"/>
    <property type="project" value="UniProtKB-KW"/>
</dbReference>
<proteinExistence type="predicted"/>
<keyword evidence="1 2" id="KW-0808">Transferase</keyword>
<evidence type="ECO:0000256" key="1">
    <source>
        <dbReference type="ARBA" id="ARBA00022679"/>
    </source>
</evidence>
<dbReference type="CDD" id="cd02440">
    <property type="entry name" value="AdoMet_MTases"/>
    <property type="match status" value="1"/>
</dbReference>
<evidence type="ECO:0000313" key="2">
    <source>
        <dbReference type="EMBL" id="MTJ06085.1"/>
    </source>
</evidence>
<dbReference type="Proteomes" id="UP000483078">
    <property type="component" value="Unassembled WGS sequence"/>
</dbReference>
<dbReference type="AlphaFoldDB" id="A0A7C9HDF0"/>
<dbReference type="GO" id="GO:0008168">
    <property type="term" value="F:methyltransferase activity"/>
    <property type="evidence" value="ECO:0007669"/>
    <property type="project" value="UniProtKB-KW"/>
</dbReference>
<evidence type="ECO:0000313" key="3">
    <source>
        <dbReference type="Proteomes" id="UP000483078"/>
    </source>
</evidence>
<dbReference type="InterPro" id="IPR029063">
    <property type="entry name" value="SAM-dependent_MTases_sf"/>
</dbReference>
<dbReference type="SUPFAM" id="SSF53335">
    <property type="entry name" value="S-adenosyl-L-methionine-dependent methyltransferases"/>
    <property type="match status" value="1"/>
</dbReference>
<name>A0A7C9HDF0_9RHOB</name>
<reference evidence="2 3" key="1">
    <citation type="submission" date="2019-06" db="EMBL/GenBank/DDBJ databases">
        <title>Enrichment of Autotrophic Halophilic Microorganisms from Red Sea Brine Pool Using Microbial Electrosynthesis System.</title>
        <authorList>
            <person name="Alqahtani M.F."/>
            <person name="Bajracharya S."/>
            <person name="Katuri K.P."/>
            <person name="Ali M."/>
            <person name="Saikaly P.E."/>
        </authorList>
    </citation>
    <scope>NUCLEOTIDE SEQUENCE [LARGE SCALE GENOMIC DNA]</scope>
    <source>
        <strain evidence="2">MES6</strain>
    </source>
</reference>
<gene>
    <name evidence="2" type="ORF">FH759_15570</name>
</gene>
<dbReference type="PANTHER" id="PTHR43861">
    <property type="entry name" value="TRANS-ACONITATE 2-METHYLTRANSFERASE-RELATED"/>
    <property type="match status" value="1"/>
</dbReference>
<dbReference type="RefSeq" id="WP_273251407.1">
    <property type="nucleotide sequence ID" value="NZ_VENJ01000036.1"/>
</dbReference>
<dbReference type="Gene3D" id="3.40.50.150">
    <property type="entry name" value="Vaccinia Virus protein VP39"/>
    <property type="match status" value="1"/>
</dbReference>
<protein>
    <submittedName>
        <fullName evidence="2">Class I SAM-dependent methyltransferase</fullName>
    </submittedName>
</protein>
<keyword evidence="2" id="KW-0489">Methyltransferase</keyword>
<dbReference type="PANTHER" id="PTHR43861:SF3">
    <property type="entry name" value="PUTATIVE (AFU_ORTHOLOGUE AFUA_2G14390)-RELATED"/>
    <property type="match status" value="1"/>
</dbReference>
<sequence>MPILKRFERYISAFFKLGRIERIAKHTAVRTEELAGRTEELAGRTENTEQRLRQEMETVSDSIRQAIDEKIGAQDAWAKGRFAEQSLHNSELSRRLDRLFLGYSEAAVQTADQGQSQHTPAPSEGFQLFMDTFYNRLENKFRGSREDILNRLRVYQPDVEAAVIRTEGKPVLDLGCGRGEWLQLMRALEIRASGVDLNTAQIAEAEEAGLNVEKLDARTALAKADDNSLSVISAHHLIEHIPFTDVAWIAREALRVLAPGGLLIFETPNPRNVLVGATSFHNDPTHLRPLTDPVLSVLFETAGYHPVETRFLHPHERLDEFQARPGFDPELAHLLFGPQDLAMIGQKPRETP</sequence>
<accession>A0A7C9HDF0</accession>